<gene>
    <name evidence="1" type="ORF">APE01nite_18680</name>
</gene>
<comment type="caution">
    <text evidence="1">The sequence shown here is derived from an EMBL/GenBank/DDBJ whole genome shotgun (WGS) entry which is preliminary data.</text>
</comment>
<dbReference type="AlphaFoldDB" id="A0A4Y3TSR8"/>
<organism evidence="1 2">
    <name type="scientific">Acetobacter peroxydans</name>
    <dbReference type="NCBI Taxonomy" id="104098"/>
    <lineage>
        <taxon>Bacteria</taxon>
        <taxon>Pseudomonadati</taxon>
        <taxon>Pseudomonadota</taxon>
        <taxon>Alphaproteobacteria</taxon>
        <taxon>Acetobacterales</taxon>
        <taxon>Acetobacteraceae</taxon>
        <taxon>Acetobacter</taxon>
    </lineage>
</organism>
<dbReference type="EMBL" id="BJMV01000009">
    <property type="protein sequence ID" value="GEB86071.1"/>
    <property type="molecule type" value="Genomic_DNA"/>
</dbReference>
<accession>A0A4Y3TSR8</accession>
<dbReference type="Proteomes" id="UP000317730">
    <property type="component" value="Unassembled WGS sequence"/>
</dbReference>
<sequence>MPFDLVHSVHIFTPTAQGGEQDVVSTNGDPHQIALIREHLKTEAARRAKGDYGTPARIHGASMPGLKDMAANAASIRIKYVELPAGGRIIYTTTRPALITAIHKWLNAQAHDHAEDAMLSHQ</sequence>
<keyword evidence="2" id="KW-1185">Reference proteome</keyword>
<reference evidence="1 2" key="1">
    <citation type="submission" date="2019-06" db="EMBL/GenBank/DDBJ databases">
        <title>Whole genome shotgun sequence of Acetobacter peroxydans NBRC 13755.</title>
        <authorList>
            <person name="Hosoyama A."/>
            <person name="Uohara A."/>
            <person name="Ohji S."/>
            <person name="Ichikawa N."/>
        </authorList>
    </citation>
    <scope>NUCLEOTIDE SEQUENCE [LARGE SCALE GENOMIC DNA]</scope>
    <source>
        <strain evidence="1 2">NBRC 13755</strain>
    </source>
</reference>
<evidence type="ECO:0000313" key="1">
    <source>
        <dbReference type="EMBL" id="GEB86071.1"/>
    </source>
</evidence>
<evidence type="ECO:0000313" key="2">
    <source>
        <dbReference type="Proteomes" id="UP000317730"/>
    </source>
</evidence>
<proteinExistence type="predicted"/>
<name>A0A4Y3TSR8_9PROT</name>
<protein>
    <submittedName>
        <fullName evidence="1">Uncharacterized protein</fullName>
    </submittedName>
</protein>